<feature type="transmembrane region" description="Helical" evidence="1">
    <location>
        <begin position="367"/>
        <end position="386"/>
    </location>
</feature>
<evidence type="ECO:0000313" key="3">
    <source>
        <dbReference type="EMBL" id="KAF9065796.1"/>
    </source>
</evidence>
<keyword evidence="1" id="KW-0472">Membrane</keyword>
<evidence type="ECO:0000313" key="4">
    <source>
        <dbReference type="Proteomes" id="UP000772434"/>
    </source>
</evidence>
<organism evidence="3 4">
    <name type="scientific">Rhodocollybia butyracea</name>
    <dbReference type="NCBI Taxonomy" id="206335"/>
    <lineage>
        <taxon>Eukaryota</taxon>
        <taxon>Fungi</taxon>
        <taxon>Dikarya</taxon>
        <taxon>Basidiomycota</taxon>
        <taxon>Agaricomycotina</taxon>
        <taxon>Agaricomycetes</taxon>
        <taxon>Agaricomycetidae</taxon>
        <taxon>Agaricales</taxon>
        <taxon>Marasmiineae</taxon>
        <taxon>Omphalotaceae</taxon>
        <taxon>Rhodocollybia</taxon>
    </lineage>
</organism>
<protein>
    <submittedName>
        <fullName evidence="3">Uncharacterized protein</fullName>
    </submittedName>
</protein>
<dbReference type="PANTHER" id="PTHR35043:SF7">
    <property type="entry name" value="TRANSCRIPTION FACTOR DOMAIN-CONTAINING PROTEIN"/>
    <property type="match status" value="1"/>
</dbReference>
<feature type="transmembrane region" description="Helical" evidence="1">
    <location>
        <begin position="428"/>
        <end position="446"/>
    </location>
</feature>
<keyword evidence="1" id="KW-1133">Transmembrane helix</keyword>
<keyword evidence="2" id="KW-0732">Signal</keyword>
<name>A0A9P5PI39_9AGAR</name>
<dbReference type="PANTHER" id="PTHR35043">
    <property type="entry name" value="TRANSCRIPTION FACTOR DOMAIN-CONTAINING PROTEIN"/>
    <property type="match status" value="1"/>
</dbReference>
<dbReference type="OrthoDB" id="9451547at2759"/>
<evidence type="ECO:0000256" key="2">
    <source>
        <dbReference type="SAM" id="SignalP"/>
    </source>
</evidence>
<comment type="caution">
    <text evidence="3">The sequence shown here is derived from an EMBL/GenBank/DDBJ whole genome shotgun (WGS) entry which is preliminary data.</text>
</comment>
<proteinExistence type="predicted"/>
<dbReference type="EMBL" id="JADNRY010000098">
    <property type="protein sequence ID" value="KAF9065796.1"/>
    <property type="molecule type" value="Genomic_DNA"/>
</dbReference>
<reference evidence="3" key="1">
    <citation type="submission" date="2020-11" db="EMBL/GenBank/DDBJ databases">
        <authorList>
            <consortium name="DOE Joint Genome Institute"/>
            <person name="Ahrendt S."/>
            <person name="Riley R."/>
            <person name="Andreopoulos W."/>
            <person name="Labutti K."/>
            <person name="Pangilinan J."/>
            <person name="Ruiz-Duenas F.J."/>
            <person name="Barrasa J.M."/>
            <person name="Sanchez-Garcia M."/>
            <person name="Camarero S."/>
            <person name="Miyauchi S."/>
            <person name="Serrano A."/>
            <person name="Linde D."/>
            <person name="Babiker R."/>
            <person name="Drula E."/>
            <person name="Ayuso-Fernandez I."/>
            <person name="Pacheco R."/>
            <person name="Padilla G."/>
            <person name="Ferreira P."/>
            <person name="Barriuso J."/>
            <person name="Kellner H."/>
            <person name="Castanera R."/>
            <person name="Alfaro M."/>
            <person name="Ramirez L."/>
            <person name="Pisabarro A.G."/>
            <person name="Kuo A."/>
            <person name="Tritt A."/>
            <person name="Lipzen A."/>
            <person name="He G."/>
            <person name="Yan M."/>
            <person name="Ng V."/>
            <person name="Cullen D."/>
            <person name="Martin F."/>
            <person name="Rosso M.-N."/>
            <person name="Henrissat B."/>
            <person name="Hibbett D."/>
            <person name="Martinez A.T."/>
            <person name="Grigoriev I.V."/>
        </authorList>
    </citation>
    <scope>NUCLEOTIDE SEQUENCE</scope>
    <source>
        <strain evidence="3">AH 40177</strain>
    </source>
</reference>
<dbReference type="Proteomes" id="UP000772434">
    <property type="component" value="Unassembled WGS sequence"/>
</dbReference>
<feature type="signal peptide" evidence="2">
    <location>
        <begin position="1"/>
        <end position="17"/>
    </location>
</feature>
<dbReference type="AlphaFoldDB" id="A0A9P5PI39"/>
<feature type="transmembrane region" description="Helical" evidence="1">
    <location>
        <begin position="392"/>
        <end position="416"/>
    </location>
</feature>
<keyword evidence="1" id="KW-0812">Transmembrane</keyword>
<evidence type="ECO:0000256" key="1">
    <source>
        <dbReference type="SAM" id="Phobius"/>
    </source>
</evidence>
<accession>A0A9P5PI39</accession>
<feature type="transmembrane region" description="Helical" evidence="1">
    <location>
        <begin position="202"/>
        <end position="220"/>
    </location>
</feature>
<keyword evidence="4" id="KW-1185">Reference proteome</keyword>
<feature type="chain" id="PRO_5040468977" evidence="2">
    <location>
        <begin position="18"/>
        <end position="466"/>
    </location>
</feature>
<sequence>MFIAVTVFFYFIPEGFALPTPAFDPRSFSQVAPNTSSTRTVPEIIWSCLTTIFACTWVAVHPNIPSRHDSYRDLLWRRVKILAVALIAPEYIILWQQINLLFCPHVSTGSDWTLTHGMFLVMGGFVLTDDSGEVIGVLQASQLATLLKENSILLPSISSSEIMDRSKGDVVTKTLVLVQTTWFIAQVISRAFQHLPITELEITTLAFATINILTYILWWMKPLDVRHPILLSMRPGWVVSEAPKLSDSETGTLQGTPDIPSNNQQFQAPLQAVAGFSTERHINRVRRGLRLSLVAFVSPWWRKSNATSIYMSTQSLPNVTTRTSPTTKLGSVNFPTFEFTTRVPTFYGGPPRHFYGKDSLYPMSLEMFLGAIFGAIHCVAWTFQFPTNVERILWQTTSLCMTLIPLVFMSVILVIILPICKWTNLVSFIAYIVARLTTFVLAFTLLRDLPLAALQEVQWTTFIPHV</sequence>
<gene>
    <name evidence="3" type="ORF">BDP27DRAFT_1297995</name>
</gene>